<dbReference type="EMBL" id="JEMX01000089">
    <property type="protein sequence ID" value="EXI77774.1"/>
    <property type="molecule type" value="Genomic_DNA"/>
</dbReference>
<sequence>MSKKNELIVLTDVMLITVVVQRGVADQVVQVAVEAGAQGATVFHAHGTGLRQKHLGILGLTVNTEKEILYIVVPAEQADSMFERIFVSAKMDTPGMGILWMTRLDKMSTYVPHDVAARFGVHTERAAG</sequence>
<dbReference type="STRING" id="1454003.AW10_03517"/>
<dbReference type="SUPFAM" id="SSF54913">
    <property type="entry name" value="GlnB-like"/>
    <property type="match status" value="1"/>
</dbReference>
<dbReference type="AlphaFoldDB" id="A0A011QG18"/>
<dbReference type="GO" id="GO:0006808">
    <property type="term" value="P:regulation of nitrogen utilization"/>
    <property type="evidence" value="ECO:0007669"/>
    <property type="project" value="InterPro"/>
</dbReference>
<accession>A0A011QG18</accession>
<dbReference type="Pfam" id="PF00543">
    <property type="entry name" value="P-II"/>
    <property type="match status" value="1"/>
</dbReference>
<dbReference type="InterPro" id="IPR002187">
    <property type="entry name" value="N-reg_PII"/>
</dbReference>
<reference evidence="1 2" key="1">
    <citation type="submission" date="2014-02" db="EMBL/GenBank/DDBJ databases">
        <title>Expanding our view of genomic diversity in Candidatus Accumulibacter clades.</title>
        <authorList>
            <person name="Skennerton C.T."/>
            <person name="Barr J.J."/>
            <person name="Slater F.R."/>
            <person name="Bond P.L."/>
            <person name="Tyson G.W."/>
        </authorList>
    </citation>
    <scope>NUCLEOTIDE SEQUENCE [LARGE SCALE GENOMIC DNA]</scope>
    <source>
        <strain evidence="2">BA-92</strain>
    </source>
</reference>
<gene>
    <name evidence="1" type="ORF">AW10_03517</name>
</gene>
<organism evidence="1 2">
    <name type="scientific">Candidatus Accumulibacter appositus</name>
    <dbReference type="NCBI Taxonomy" id="1454003"/>
    <lineage>
        <taxon>Bacteria</taxon>
        <taxon>Pseudomonadati</taxon>
        <taxon>Pseudomonadota</taxon>
        <taxon>Betaproteobacteria</taxon>
        <taxon>Candidatus Accumulibacter</taxon>
    </lineage>
</organism>
<evidence type="ECO:0000313" key="2">
    <source>
        <dbReference type="Proteomes" id="UP000021816"/>
    </source>
</evidence>
<protein>
    <submittedName>
        <fullName evidence="1">Nitrogen regulatory protein P-II</fullName>
    </submittedName>
</protein>
<dbReference type="InterPro" id="IPR015867">
    <property type="entry name" value="N-reg_PII/ATP_PRibTrfase_C"/>
</dbReference>
<name>A0A011QG18_9PROT</name>
<evidence type="ECO:0000313" key="1">
    <source>
        <dbReference type="EMBL" id="EXI77774.1"/>
    </source>
</evidence>
<dbReference type="Proteomes" id="UP000021816">
    <property type="component" value="Unassembled WGS sequence"/>
</dbReference>
<dbReference type="Gene3D" id="3.30.70.120">
    <property type="match status" value="1"/>
</dbReference>
<dbReference type="SMART" id="SM00938">
    <property type="entry name" value="P-II"/>
    <property type="match status" value="1"/>
</dbReference>
<dbReference type="InterPro" id="IPR011322">
    <property type="entry name" value="N-reg_PII-like_a/b"/>
</dbReference>
<dbReference type="PATRIC" id="fig|1454003.3.peg.3571"/>
<comment type="caution">
    <text evidence="1">The sequence shown here is derived from an EMBL/GenBank/DDBJ whole genome shotgun (WGS) entry which is preliminary data.</text>
</comment>
<proteinExistence type="predicted"/>
<dbReference type="PROSITE" id="PS51343">
    <property type="entry name" value="PII_GLNB_DOM"/>
    <property type="match status" value="1"/>
</dbReference>
<dbReference type="GO" id="GO:0030234">
    <property type="term" value="F:enzyme regulator activity"/>
    <property type="evidence" value="ECO:0007669"/>
    <property type="project" value="InterPro"/>
</dbReference>